<keyword evidence="10" id="KW-1015">Disulfide bond</keyword>
<reference evidence="17 18" key="1">
    <citation type="submission" date="2024-04" db="EMBL/GenBank/DDBJ databases">
        <authorList>
            <consortium name="Genoscope - CEA"/>
            <person name="William W."/>
        </authorList>
    </citation>
    <scope>NUCLEOTIDE SEQUENCE [LARGE SCALE GENOMIC DNA]</scope>
</reference>
<keyword evidence="4 15" id="KW-0732">Signal</keyword>
<dbReference type="Pfam" id="PF00028">
    <property type="entry name" value="Cadherin"/>
    <property type="match status" value="12"/>
</dbReference>
<feature type="region of interest" description="Disordered" evidence="13">
    <location>
        <begin position="2089"/>
        <end position="2210"/>
    </location>
</feature>
<feature type="domain" description="Cadherin" evidence="16">
    <location>
        <begin position="763"/>
        <end position="863"/>
    </location>
</feature>
<feature type="compositionally biased region" description="Polar residues" evidence="13">
    <location>
        <begin position="2147"/>
        <end position="2182"/>
    </location>
</feature>
<dbReference type="InterPro" id="IPR002126">
    <property type="entry name" value="Cadherin-like_dom"/>
</dbReference>
<dbReference type="Proteomes" id="UP001497497">
    <property type="component" value="Unassembled WGS sequence"/>
</dbReference>
<feature type="domain" description="Cadherin" evidence="16">
    <location>
        <begin position="1279"/>
        <end position="1382"/>
    </location>
</feature>
<dbReference type="PROSITE" id="PS00232">
    <property type="entry name" value="CADHERIN_1"/>
    <property type="match status" value="4"/>
</dbReference>
<evidence type="ECO:0000256" key="13">
    <source>
        <dbReference type="SAM" id="MobiDB-lite"/>
    </source>
</evidence>
<dbReference type="PRINTS" id="PR00205">
    <property type="entry name" value="CADHERIN"/>
</dbReference>
<feature type="domain" description="Cadherin" evidence="16">
    <location>
        <begin position="1588"/>
        <end position="1692"/>
    </location>
</feature>
<keyword evidence="11" id="KW-0325">Glycoprotein</keyword>
<evidence type="ECO:0000256" key="8">
    <source>
        <dbReference type="ARBA" id="ARBA00022989"/>
    </source>
</evidence>
<organism evidence="17 18">
    <name type="scientific">Lymnaea stagnalis</name>
    <name type="common">Great pond snail</name>
    <name type="synonym">Helix stagnalis</name>
    <dbReference type="NCBI Taxonomy" id="6523"/>
    <lineage>
        <taxon>Eukaryota</taxon>
        <taxon>Metazoa</taxon>
        <taxon>Spiralia</taxon>
        <taxon>Lophotrochozoa</taxon>
        <taxon>Mollusca</taxon>
        <taxon>Gastropoda</taxon>
        <taxon>Heterobranchia</taxon>
        <taxon>Euthyneura</taxon>
        <taxon>Panpulmonata</taxon>
        <taxon>Hygrophila</taxon>
        <taxon>Lymnaeoidea</taxon>
        <taxon>Lymnaeidae</taxon>
        <taxon>Lymnaea</taxon>
    </lineage>
</organism>
<keyword evidence="3 14" id="KW-0812">Transmembrane</keyword>
<feature type="compositionally biased region" description="Polar residues" evidence="13">
    <location>
        <begin position="2009"/>
        <end position="2018"/>
    </location>
</feature>
<proteinExistence type="predicted"/>
<dbReference type="EMBL" id="CAXITT010000323">
    <property type="protein sequence ID" value="CAL1539050.1"/>
    <property type="molecule type" value="Genomic_DNA"/>
</dbReference>
<evidence type="ECO:0000256" key="5">
    <source>
        <dbReference type="ARBA" id="ARBA00022737"/>
    </source>
</evidence>
<comment type="caution">
    <text evidence="17">The sequence shown here is derived from an EMBL/GenBank/DDBJ whole genome shotgun (WGS) entry which is preliminary data.</text>
</comment>
<feature type="domain" description="Cadherin" evidence="16">
    <location>
        <begin position="360"/>
        <end position="466"/>
    </location>
</feature>
<gene>
    <name evidence="17" type="ORF">GSLYS_00012871001</name>
</gene>
<feature type="chain" id="PRO_5044021996" description="Cadherin domain-containing protein" evidence="15">
    <location>
        <begin position="31"/>
        <end position="2210"/>
    </location>
</feature>
<dbReference type="GO" id="GO:0005509">
    <property type="term" value="F:calcium ion binding"/>
    <property type="evidence" value="ECO:0007669"/>
    <property type="project" value="UniProtKB-UniRule"/>
</dbReference>
<evidence type="ECO:0000313" key="18">
    <source>
        <dbReference type="Proteomes" id="UP001497497"/>
    </source>
</evidence>
<dbReference type="CDD" id="cd11304">
    <property type="entry name" value="Cadherin_repeat"/>
    <property type="match status" value="16"/>
</dbReference>
<dbReference type="InterPro" id="IPR020894">
    <property type="entry name" value="Cadherin_CS"/>
</dbReference>
<evidence type="ECO:0000256" key="9">
    <source>
        <dbReference type="ARBA" id="ARBA00023136"/>
    </source>
</evidence>
<feature type="domain" description="Cadherin" evidence="16">
    <location>
        <begin position="866"/>
        <end position="966"/>
    </location>
</feature>
<evidence type="ECO:0000256" key="10">
    <source>
        <dbReference type="ARBA" id="ARBA00023157"/>
    </source>
</evidence>
<keyword evidence="2" id="KW-0245">EGF-like domain</keyword>
<name>A0AAV2I452_LYMST</name>
<keyword evidence="18" id="KW-1185">Reference proteome</keyword>
<keyword evidence="8 14" id="KW-1133">Transmembrane helix</keyword>
<sequence length="2210" mass="236985">MEFIFQRMAAHSRCCCLLVLLTLLYRGGSAAPYVNITNLPFTCSIPENTPIGSLIFNTTYYNSVNGTTVVFNINITDPELVPDDGNQDRRFSVDSANGQVYVGDFLNYEKVKTYSLQIKVVNVNNLVVDYKTLTVSVTDVNDNAPECRPYNVLGELKESDAAGTNFTSLACTDVDTGNGGKVEYLVIEGDTGVIAVNSTTGVATIKRTIDYDTEKRDTYQVIVKVRDLGTPSLSVNATVLLSVKDVDDLLPQFSPSTVTGSVYENATVGSTVLTLQATDGDAPDTFNSLVVYQSEGCSPDVFMVDRFTGALIVKTDLDYETNPVIRCHVTAYSSDKKTAKNTASVVITVGDVNDRIPIFDQEIYKATITENSPKGTPVVLVNATDPDAGTDGQVLYSLQAEGNSSGIFTIDASTGNITVLGTVDYETATSHLLTVYAEDQGKDIKNKNSVFVQVTIRPVNEFNPQFNVTEYTYSVAEDSVPGTSVFTAYAFDQDVGLDGALRFNITTIDSPVPFLVDSAGVVRVRLTLDYEKDKTYSFNVFAIDNSTTAERSNKSKFTINIVDVNDAPVICDQVSTQVVKYPFTIGAAITTINCKDNDLATTGTLNYGLSGGNDNGIFQVKNGTGALSLLAISTSNQYNLQVSVYDKDTTTVSFAVLAETELKFTSASTILGVVENTSGFLLTTVAACCAFPKVTYSVKTGNEDNKVTLYSTSGLMWLMVGYDREETPKHEYIILAVSDSGQTATQTLTINVEDVNDNAPVFDSNLYVYKIDESLAVPETIATLTATDKDAGLNATLTYSLNDTTTFQINGDGTLILKASLDYETKNVYTVVLTATDGGNPPLTGTTLVIVNVQNKDESSPVLVKPPSPYSATLSEDSALGATVFIVQATDADAGTTFRYSITTGNINDDFRIDPSSGNITVGKFLDRERTDTYPLTVTAVNQNNASVSGTLTITISDINDNNPEFSQNVYVFYVENNVASGTSVGTVAVTDRDAGDNASVTLTLTSQSPSDAFTLSGSTLSTTVVMAYPSVRYYRMVVVATDKGSPPRSTSCVVVVNVSPSFPKFNTTTDTISIPENQSIGFQIYDLNATALGVQELGVMKYAIQSGVGSQDFLVRQTTGQIIIKNSLNYETQNSYILVISAYNPDSSQDSFTLNINVLNINEFAPIFLAQNLSAEQETFKFLVSETAPSRTVVGAVSARDEDAGEFGNVTHTLIGGQPVFQIDSKTGVITLNAALDYLVKSYYSFVVNAKDGGSPPKSANASVVIELIDENNHSPVFQSVSNTSVLDSAPIGSEVFRFRATDLDTGLAGNLSYSISVTDKFTVNSTTGILTTTSLLDAAVVPQYTLTVTASDKGSPVLTAVQSFTINVVPTNPNNNDPIFSDPNPVTVTVARTAPAGTPVVTTSATDADKGISGQLVYKITFGNSDGYFVMDRATGTISTATGILRAANSYTLGVMVTDQGTPSRQNTTSVTIQVAPGLTIEPIRTDYNFTIAENKSPGFEVGRIAVDPVRTTTGYSIKTGNWNSAFDISRDGATGEGVLVVKGALDYEMVSLYSLEIVVTTDILDFVKLVKVQLTDVNDNPPVFSPASLALSIPENLPTGHTVTTISYTDADVTPAFRVNLLELKTPGDVYFEIDQSGHLKTKTSLDYESGPPTITFDVVAKDLTDSSLSSTITITVTVIDVLEEEDRTTSSITNSALMSFEVPYQATSGHLIYTLTPGDFGIIESATANVEFVAFKSTLPFSIATYTGELTVSGSLNNKSKYFLWALCRSTDGGTTTSKVSLLRIDTFDLTTQVVVIEFAEAYSDMKAKISAFRTRTQLFFTQTQRVGFSNLLDTSSGSRRKLLATTSAAYTYVVSDTSADAMANVNQDKSFMTDKEILGILQQSADGTPVTGLSDPAILEVSAVEPYQETQSSSADEFLSSPGGIVMFCLLGLLLLVALILLIVFLCHRKNKNVDKWEEKKGKDSKDVRGEKVTPFFKVSQRSASIDTTRQHHDPSLGHPPKTLINTPNSYGSNDKLRDEHAAEKSHSNKSVEHAEPVPILHVEPTKDTEVKSKEETTRIFTTRGDTNNNVSLIKYGRKSTKLPTTASAIPGKDAKKNTAVRKTSEVKGPTDKKGQNTWTNSVPSPPDAPSSLNKEKPASGDSKSVSDEPTSASGSHKNEASESAGSHTASSTSQGASADPVNDNGLEIVGEKVFTNQGTAADTT</sequence>
<dbReference type="PROSITE" id="PS50268">
    <property type="entry name" value="CADHERIN_2"/>
    <property type="match status" value="15"/>
</dbReference>
<dbReference type="FunFam" id="2.60.40.60:FF:000116">
    <property type="entry name" value="Dachsous cadherin-related 2"/>
    <property type="match status" value="1"/>
</dbReference>
<evidence type="ECO:0000256" key="15">
    <source>
        <dbReference type="SAM" id="SignalP"/>
    </source>
</evidence>
<dbReference type="FunFam" id="2.60.40.60:FF:000134">
    <property type="entry name" value="protocadherin Fat 4"/>
    <property type="match status" value="1"/>
</dbReference>
<comment type="subcellular location">
    <subcellularLocation>
        <location evidence="1">Membrane</location>
        <topology evidence="1">Single-pass membrane protein</topology>
    </subcellularLocation>
</comment>
<keyword evidence="6 12" id="KW-0106">Calcium</keyword>
<feature type="signal peptide" evidence="15">
    <location>
        <begin position="1"/>
        <end position="30"/>
    </location>
</feature>
<feature type="region of interest" description="Disordered" evidence="13">
    <location>
        <begin position="1988"/>
        <end position="2061"/>
    </location>
</feature>
<evidence type="ECO:0000256" key="14">
    <source>
        <dbReference type="SAM" id="Phobius"/>
    </source>
</evidence>
<dbReference type="FunFam" id="2.60.40.60:FF:000015">
    <property type="entry name" value="FAT atypical cadherin 1"/>
    <property type="match status" value="1"/>
</dbReference>
<evidence type="ECO:0000256" key="12">
    <source>
        <dbReference type="PROSITE-ProRule" id="PRU00043"/>
    </source>
</evidence>
<feature type="domain" description="Cadherin" evidence="16">
    <location>
        <begin position="967"/>
        <end position="1066"/>
    </location>
</feature>
<keyword evidence="7" id="KW-0130">Cell adhesion</keyword>
<feature type="compositionally biased region" description="Basic and acidic residues" evidence="13">
    <location>
        <begin position="2098"/>
        <end position="2120"/>
    </location>
</feature>
<evidence type="ECO:0000256" key="1">
    <source>
        <dbReference type="ARBA" id="ARBA00004167"/>
    </source>
</evidence>
<dbReference type="PANTHER" id="PTHR24026">
    <property type="entry name" value="FAT ATYPICAL CADHERIN-RELATED"/>
    <property type="match status" value="1"/>
</dbReference>
<feature type="compositionally biased region" description="Basic and acidic residues" evidence="13">
    <location>
        <begin position="2020"/>
        <end position="2041"/>
    </location>
</feature>
<evidence type="ECO:0000256" key="4">
    <source>
        <dbReference type="ARBA" id="ARBA00022729"/>
    </source>
</evidence>
<feature type="compositionally biased region" description="Basic and acidic residues" evidence="13">
    <location>
        <begin position="2049"/>
        <end position="2061"/>
    </location>
</feature>
<dbReference type="FunFam" id="2.60.40.60:FF:000020">
    <property type="entry name" value="Dachsous cadherin-related 1b"/>
    <property type="match status" value="1"/>
</dbReference>
<feature type="domain" description="Cadherin" evidence="16">
    <location>
        <begin position="37"/>
        <end position="147"/>
    </location>
</feature>
<feature type="transmembrane region" description="Helical" evidence="14">
    <location>
        <begin position="1930"/>
        <end position="1952"/>
    </location>
</feature>
<evidence type="ECO:0000313" key="17">
    <source>
        <dbReference type="EMBL" id="CAL1539050.1"/>
    </source>
</evidence>
<dbReference type="Gene3D" id="2.60.40.60">
    <property type="entry name" value="Cadherins"/>
    <property type="match status" value="16"/>
</dbReference>
<dbReference type="GO" id="GO:0005886">
    <property type="term" value="C:plasma membrane"/>
    <property type="evidence" value="ECO:0007669"/>
    <property type="project" value="UniProtKB-SubCell"/>
</dbReference>
<dbReference type="SMART" id="SM00112">
    <property type="entry name" value="CA"/>
    <property type="match status" value="15"/>
</dbReference>
<feature type="domain" description="Cadherin" evidence="16">
    <location>
        <begin position="155"/>
        <end position="253"/>
    </location>
</feature>
<evidence type="ECO:0000256" key="2">
    <source>
        <dbReference type="ARBA" id="ARBA00022536"/>
    </source>
</evidence>
<feature type="domain" description="Cadherin" evidence="16">
    <location>
        <begin position="693"/>
        <end position="762"/>
    </location>
</feature>
<dbReference type="FunFam" id="2.60.40.60:FF:000002">
    <property type="entry name" value="Protocadherin alpha 2"/>
    <property type="match status" value="1"/>
</dbReference>
<dbReference type="PANTHER" id="PTHR24026:SF126">
    <property type="entry name" value="PROTOCADHERIN FAT 4"/>
    <property type="match status" value="1"/>
</dbReference>
<dbReference type="SUPFAM" id="SSF49313">
    <property type="entry name" value="Cadherin-like"/>
    <property type="match status" value="16"/>
</dbReference>
<evidence type="ECO:0000256" key="3">
    <source>
        <dbReference type="ARBA" id="ARBA00022692"/>
    </source>
</evidence>
<feature type="compositionally biased region" description="Polar residues" evidence="13">
    <location>
        <begin position="2200"/>
        <end position="2210"/>
    </location>
</feature>
<dbReference type="GO" id="GO:0007163">
    <property type="term" value="P:establishment or maintenance of cell polarity"/>
    <property type="evidence" value="ECO:0007669"/>
    <property type="project" value="UniProtKB-ARBA"/>
</dbReference>
<evidence type="ECO:0000256" key="11">
    <source>
        <dbReference type="ARBA" id="ARBA00023180"/>
    </source>
</evidence>
<dbReference type="FunFam" id="2.60.40.60:FF:000024">
    <property type="entry name" value="FAT atypical cadherin 3"/>
    <property type="match status" value="1"/>
</dbReference>
<protein>
    <recommendedName>
        <fullName evidence="16">Cadherin domain-containing protein</fullName>
    </recommendedName>
</protein>
<feature type="domain" description="Cadherin" evidence="16">
    <location>
        <begin position="1067"/>
        <end position="1169"/>
    </location>
</feature>
<accession>A0AAV2I452</accession>
<dbReference type="GO" id="GO:0007156">
    <property type="term" value="P:homophilic cell adhesion via plasma membrane adhesion molecules"/>
    <property type="evidence" value="ECO:0007669"/>
    <property type="project" value="InterPro"/>
</dbReference>
<dbReference type="InterPro" id="IPR015919">
    <property type="entry name" value="Cadherin-like_sf"/>
</dbReference>
<feature type="domain" description="Cadherin" evidence="16">
    <location>
        <begin position="1384"/>
        <end position="1487"/>
    </location>
</feature>
<evidence type="ECO:0000256" key="7">
    <source>
        <dbReference type="ARBA" id="ARBA00022889"/>
    </source>
</evidence>
<feature type="domain" description="Cadherin" evidence="16">
    <location>
        <begin position="1177"/>
        <end position="1279"/>
    </location>
</feature>
<feature type="domain" description="Cadherin" evidence="16">
    <location>
        <begin position="1486"/>
        <end position="1587"/>
    </location>
</feature>
<feature type="domain" description="Cadherin" evidence="16">
    <location>
        <begin position="467"/>
        <end position="570"/>
    </location>
</feature>
<feature type="domain" description="Cadherin" evidence="16">
    <location>
        <begin position="254"/>
        <end position="359"/>
    </location>
</feature>
<keyword evidence="5" id="KW-0677">Repeat</keyword>
<evidence type="ECO:0000259" key="16">
    <source>
        <dbReference type="PROSITE" id="PS50268"/>
    </source>
</evidence>
<evidence type="ECO:0000256" key="6">
    <source>
        <dbReference type="ARBA" id="ARBA00022837"/>
    </source>
</evidence>
<keyword evidence="9 14" id="KW-0472">Membrane</keyword>